<evidence type="ECO:0008006" key="3">
    <source>
        <dbReference type="Google" id="ProtNLM"/>
    </source>
</evidence>
<dbReference type="RefSeq" id="WP_188390041.1">
    <property type="nucleotide sequence ID" value="NZ_BMFK01000008.1"/>
</dbReference>
<proteinExistence type="predicted"/>
<reference evidence="1" key="1">
    <citation type="journal article" date="2014" name="Int. J. Syst. Evol. Microbiol.">
        <title>Complete genome sequence of Corynebacterium casei LMG S-19264T (=DSM 44701T), isolated from a smear-ripened cheese.</title>
        <authorList>
            <consortium name="US DOE Joint Genome Institute (JGI-PGF)"/>
            <person name="Walter F."/>
            <person name="Albersmeier A."/>
            <person name="Kalinowski J."/>
            <person name="Ruckert C."/>
        </authorList>
    </citation>
    <scope>NUCLEOTIDE SEQUENCE</scope>
    <source>
        <strain evidence="1">CGMCC 1.12698</strain>
    </source>
</reference>
<comment type="caution">
    <text evidence="1">The sequence shown here is derived from an EMBL/GenBank/DDBJ whole genome shotgun (WGS) entry which is preliminary data.</text>
</comment>
<dbReference type="SUPFAM" id="SSF158397">
    <property type="entry name" value="TM1646-like"/>
    <property type="match status" value="1"/>
</dbReference>
<dbReference type="Pfam" id="PF03885">
    <property type="entry name" value="DUF327"/>
    <property type="match status" value="1"/>
</dbReference>
<dbReference type="InterPro" id="IPR024042">
    <property type="entry name" value="TM1646-like_dom_sf"/>
</dbReference>
<reference evidence="1" key="2">
    <citation type="submission" date="2020-09" db="EMBL/GenBank/DDBJ databases">
        <authorList>
            <person name="Sun Q."/>
            <person name="Zhou Y."/>
        </authorList>
    </citation>
    <scope>NUCLEOTIDE SEQUENCE</scope>
    <source>
        <strain evidence="1">CGMCC 1.12698</strain>
    </source>
</reference>
<accession>A0A917AZ82</accession>
<evidence type="ECO:0000313" key="2">
    <source>
        <dbReference type="Proteomes" id="UP000605259"/>
    </source>
</evidence>
<dbReference type="Gene3D" id="1.20.120.490">
    <property type="entry name" value="Hypothetical protein TM1646-like domain"/>
    <property type="match status" value="1"/>
</dbReference>
<dbReference type="Proteomes" id="UP000605259">
    <property type="component" value="Unassembled WGS sequence"/>
</dbReference>
<dbReference type="EMBL" id="BMFK01000008">
    <property type="protein sequence ID" value="GGE84487.1"/>
    <property type="molecule type" value="Genomic_DNA"/>
</dbReference>
<name>A0A917AZ82_9BACI</name>
<sequence>MKIEQSMLSKLTNNRETKSVVTGEKSFSTYVHKQGEKMQAGHLQQLMKEIEGQGERLARGKNFRDLAKFKHLVKKFVQEAVDYGMNVKQSTSWDMHGFQQTHRTVAKVDEQLVELTERVMEKESDSLTVLEKIGEIKGLLINLYT</sequence>
<dbReference type="AlphaFoldDB" id="A0A917AZ82"/>
<gene>
    <name evidence="1" type="primary">yaaR</name>
    <name evidence="1" type="ORF">GCM10007140_37500</name>
</gene>
<protein>
    <recommendedName>
        <fullName evidence="3">DUF327 domain-containing protein</fullName>
    </recommendedName>
</protein>
<keyword evidence="2" id="KW-1185">Reference proteome</keyword>
<evidence type="ECO:0000313" key="1">
    <source>
        <dbReference type="EMBL" id="GGE84487.1"/>
    </source>
</evidence>
<organism evidence="1 2">
    <name type="scientific">Priestia taiwanensis</name>
    <dbReference type="NCBI Taxonomy" id="1347902"/>
    <lineage>
        <taxon>Bacteria</taxon>
        <taxon>Bacillati</taxon>
        <taxon>Bacillota</taxon>
        <taxon>Bacilli</taxon>
        <taxon>Bacillales</taxon>
        <taxon>Bacillaceae</taxon>
        <taxon>Priestia</taxon>
    </lineage>
</organism>
<dbReference type="InterPro" id="IPR005585">
    <property type="entry name" value="DUF327"/>
</dbReference>